<keyword evidence="1" id="KW-0812">Transmembrane</keyword>
<feature type="transmembrane region" description="Helical" evidence="1">
    <location>
        <begin position="20"/>
        <end position="41"/>
    </location>
</feature>
<reference evidence="2 3" key="1">
    <citation type="submission" date="2013-04" db="EMBL/GenBank/DDBJ databases">
        <title>The Genome Sequence of Parabacteroides gordonii DSM 23371.</title>
        <authorList>
            <consortium name="The Broad Institute Genomics Platform"/>
            <person name="Earl A."/>
            <person name="Ward D."/>
            <person name="Feldgarden M."/>
            <person name="Gevers D."/>
            <person name="Martens E."/>
            <person name="Sakamoto M."/>
            <person name="Benno Y."/>
            <person name="Suzuki N."/>
            <person name="Matsunaga N."/>
            <person name="Koshihara K."/>
            <person name="Seki M."/>
            <person name="Komiya H."/>
            <person name="Walker B."/>
            <person name="Young S."/>
            <person name="Zeng Q."/>
            <person name="Gargeya S."/>
            <person name="Fitzgerald M."/>
            <person name="Haas B."/>
            <person name="Abouelleil A."/>
            <person name="Allen A.W."/>
            <person name="Alvarado L."/>
            <person name="Arachchi H.M."/>
            <person name="Berlin A.M."/>
            <person name="Chapman S.B."/>
            <person name="Gainer-Dewar J."/>
            <person name="Goldberg J."/>
            <person name="Griggs A."/>
            <person name="Gujja S."/>
            <person name="Hansen M."/>
            <person name="Howarth C."/>
            <person name="Imamovic A."/>
            <person name="Ireland A."/>
            <person name="Larimer J."/>
            <person name="McCowan C."/>
            <person name="Murphy C."/>
            <person name="Pearson M."/>
            <person name="Poon T.W."/>
            <person name="Priest M."/>
            <person name="Roberts A."/>
            <person name="Saif S."/>
            <person name="Shea T."/>
            <person name="Sisk P."/>
            <person name="Sykes S."/>
            <person name="Wortman J."/>
            <person name="Nusbaum C."/>
            <person name="Birren B."/>
        </authorList>
    </citation>
    <scope>NUCLEOTIDE SEQUENCE [LARGE SCALE GENOMIC DNA]</scope>
    <source>
        <strain evidence="2 3">MS-1</strain>
    </source>
</reference>
<evidence type="ECO:0000313" key="3">
    <source>
        <dbReference type="Proteomes" id="UP000033035"/>
    </source>
</evidence>
<evidence type="ECO:0000313" key="2">
    <source>
        <dbReference type="EMBL" id="KKB56642.1"/>
    </source>
</evidence>
<keyword evidence="3" id="KW-1185">Reference proteome</keyword>
<keyword evidence="1" id="KW-0472">Membrane</keyword>
<proteinExistence type="predicted"/>
<gene>
    <name evidence="2" type="ORF">HMPREF1536_02278</name>
</gene>
<sequence>MFGRGEVEAVIPFYVNRLYLVWPVFVVLLVLIHRQLIIYYFM</sequence>
<dbReference type="EMBL" id="AQHW01000014">
    <property type="protein sequence ID" value="KKB56642.1"/>
    <property type="molecule type" value="Genomic_DNA"/>
</dbReference>
<dbReference type="PATRIC" id="fig|1203610.3.peg.2339"/>
<comment type="caution">
    <text evidence="2">The sequence shown here is derived from an EMBL/GenBank/DDBJ whole genome shotgun (WGS) entry which is preliminary data.</text>
</comment>
<dbReference type="Proteomes" id="UP000033035">
    <property type="component" value="Unassembled WGS sequence"/>
</dbReference>
<dbReference type="STRING" id="1203610.HMPREF1536_02278"/>
<name>A0A0F5JGR2_9BACT</name>
<protein>
    <submittedName>
        <fullName evidence="2">Uncharacterized protein</fullName>
    </submittedName>
</protein>
<dbReference type="HOGENOM" id="CLU_3255242_0_0_10"/>
<dbReference type="AlphaFoldDB" id="A0A0F5JGR2"/>
<organism evidence="2 3">
    <name type="scientific">Parabacteroides gordonii MS-1 = DSM 23371</name>
    <dbReference type="NCBI Taxonomy" id="1203610"/>
    <lineage>
        <taxon>Bacteria</taxon>
        <taxon>Pseudomonadati</taxon>
        <taxon>Bacteroidota</taxon>
        <taxon>Bacteroidia</taxon>
        <taxon>Bacteroidales</taxon>
        <taxon>Tannerellaceae</taxon>
        <taxon>Parabacteroides</taxon>
    </lineage>
</organism>
<keyword evidence="1" id="KW-1133">Transmembrane helix</keyword>
<accession>A0A0F5JGR2</accession>
<evidence type="ECO:0000256" key="1">
    <source>
        <dbReference type="SAM" id="Phobius"/>
    </source>
</evidence>